<protein>
    <submittedName>
        <fullName evidence="2">Uncharacterized protein</fullName>
    </submittedName>
</protein>
<comment type="caution">
    <text evidence="2">The sequence shown here is derived from an EMBL/GenBank/DDBJ whole genome shotgun (WGS) entry which is preliminary data.</text>
</comment>
<organism evidence="2 3">
    <name type="scientific">Mycena venus</name>
    <dbReference type="NCBI Taxonomy" id="2733690"/>
    <lineage>
        <taxon>Eukaryota</taxon>
        <taxon>Fungi</taxon>
        <taxon>Dikarya</taxon>
        <taxon>Basidiomycota</taxon>
        <taxon>Agaricomycotina</taxon>
        <taxon>Agaricomycetes</taxon>
        <taxon>Agaricomycetidae</taxon>
        <taxon>Agaricales</taxon>
        <taxon>Marasmiineae</taxon>
        <taxon>Mycenaceae</taxon>
        <taxon>Mycena</taxon>
    </lineage>
</organism>
<name>A0A8H7D435_9AGAR</name>
<evidence type="ECO:0000313" key="3">
    <source>
        <dbReference type="Proteomes" id="UP000620124"/>
    </source>
</evidence>
<keyword evidence="3" id="KW-1185">Reference proteome</keyword>
<feature type="region of interest" description="Disordered" evidence="1">
    <location>
        <begin position="311"/>
        <end position="341"/>
    </location>
</feature>
<gene>
    <name evidence="2" type="ORF">MVEN_00873000</name>
</gene>
<feature type="region of interest" description="Disordered" evidence="1">
    <location>
        <begin position="1"/>
        <end position="42"/>
    </location>
</feature>
<feature type="compositionally biased region" description="Low complexity" evidence="1">
    <location>
        <begin position="196"/>
        <end position="206"/>
    </location>
</feature>
<accession>A0A8H7D435</accession>
<proteinExistence type="predicted"/>
<dbReference type="Proteomes" id="UP000620124">
    <property type="component" value="Unassembled WGS sequence"/>
</dbReference>
<evidence type="ECO:0000256" key="1">
    <source>
        <dbReference type="SAM" id="MobiDB-lite"/>
    </source>
</evidence>
<dbReference type="OrthoDB" id="3261928at2759"/>
<feature type="compositionally biased region" description="Polar residues" evidence="1">
    <location>
        <begin position="21"/>
        <end position="42"/>
    </location>
</feature>
<dbReference type="AlphaFoldDB" id="A0A8H7D435"/>
<evidence type="ECO:0000313" key="2">
    <source>
        <dbReference type="EMBL" id="KAF7358241.1"/>
    </source>
</evidence>
<reference evidence="2" key="1">
    <citation type="submission" date="2020-05" db="EMBL/GenBank/DDBJ databases">
        <title>Mycena genomes resolve the evolution of fungal bioluminescence.</title>
        <authorList>
            <person name="Tsai I.J."/>
        </authorList>
    </citation>
    <scope>NUCLEOTIDE SEQUENCE</scope>
    <source>
        <strain evidence="2">CCC161011</strain>
    </source>
</reference>
<sequence length="471" mass="50170">MLTFNPDHPMFHPPQAPSGPATENTPSVSLPASSTTPIDASATNATTLVTDEAPTSVPGTAGYQVSVIASYSAPDTSKPASFRSKPVLKAVKQSKLGFIDIDNMDRCTFINSILAVHDYANDYSAGVHRGPPFKISWTGSSGKAGAPTIETNTEFEVVRASLRKKNAPAVVVEYNLDDMDGYRIAKKRSRSLLSLPDSSPFSSLPSSPSPQPTKALPQEGDEDVELVHGTRVPRVEDFTPQDQLHGAMFLKLKGKWPCEKHAGENGDVGHCWIDVGGNHIGLNMRKLKMWASAIVAGEATVHELPNSVEFDGLRDGRLTRPRGRGGPRASHGSGGGSGGSSDTTALLTALLPILQTLAPQNKTPPCTTLPRAFPTTPRKPTSPVSPIPTPSSELHSCLESFFKTKGINLLEAESALAAVGLTPDIISNVPVSRLGEITGVVEGHLWGLQSFCREWSARLQAKKHRLAATST</sequence>
<feature type="region of interest" description="Disordered" evidence="1">
    <location>
        <begin position="359"/>
        <end position="390"/>
    </location>
</feature>
<feature type="region of interest" description="Disordered" evidence="1">
    <location>
        <begin position="196"/>
        <end position="221"/>
    </location>
</feature>
<dbReference type="EMBL" id="JACAZI010000006">
    <property type="protein sequence ID" value="KAF7358241.1"/>
    <property type="molecule type" value="Genomic_DNA"/>
</dbReference>